<organism evidence="1 2">
    <name type="scientific">Candidatus Cellulosilyticum pullistercoris</name>
    <dbReference type="NCBI Taxonomy" id="2838521"/>
    <lineage>
        <taxon>Bacteria</taxon>
        <taxon>Bacillati</taxon>
        <taxon>Bacillota</taxon>
        <taxon>Clostridia</taxon>
        <taxon>Lachnospirales</taxon>
        <taxon>Cellulosilyticaceae</taxon>
        <taxon>Cellulosilyticum</taxon>
    </lineage>
</organism>
<reference evidence="1" key="1">
    <citation type="journal article" date="2021" name="PeerJ">
        <title>Extensive microbial diversity within the chicken gut microbiome revealed by metagenomics and culture.</title>
        <authorList>
            <person name="Gilroy R."/>
            <person name="Ravi A."/>
            <person name="Getino M."/>
            <person name="Pursley I."/>
            <person name="Horton D.L."/>
            <person name="Alikhan N.F."/>
            <person name="Baker D."/>
            <person name="Gharbi K."/>
            <person name="Hall N."/>
            <person name="Watson M."/>
            <person name="Adriaenssens E.M."/>
            <person name="Foster-Nyarko E."/>
            <person name="Jarju S."/>
            <person name="Secka A."/>
            <person name="Antonio M."/>
            <person name="Oren A."/>
            <person name="Chaudhuri R.R."/>
            <person name="La Ragione R."/>
            <person name="Hildebrand F."/>
            <person name="Pallen M.J."/>
        </authorList>
    </citation>
    <scope>NUCLEOTIDE SEQUENCE</scope>
    <source>
        <strain evidence="1">B5-657</strain>
    </source>
</reference>
<dbReference type="AlphaFoldDB" id="A0A9E2KB81"/>
<evidence type="ECO:0000313" key="1">
    <source>
        <dbReference type="EMBL" id="MBU3803685.1"/>
    </source>
</evidence>
<dbReference type="Proteomes" id="UP000824229">
    <property type="component" value="Unassembled WGS sequence"/>
</dbReference>
<gene>
    <name evidence="1" type="ORF">H9872_02850</name>
</gene>
<sequence>MRDKREKVPNKIDERPASNIEVSYANKLGIHLPENATRSDAKALIARDLDNDEKASSSLLEYARRKGMLCSDYIGNKALHNQLFDNLSEKDKIKFFCFCVYKFYWNDQNEDMENHSKKELFEAFGEQFAKDGYFKVSMEEYLGEELVAFGKSKRIVNGIEKTIYGGSAHTRAHNEAYRYLKANES</sequence>
<evidence type="ECO:0000313" key="2">
    <source>
        <dbReference type="Proteomes" id="UP000824229"/>
    </source>
</evidence>
<comment type="caution">
    <text evidence="1">The sequence shown here is derived from an EMBL/GenBank/DDBJ whole genome shotgun (WGS) entry which is preliminary data.</text>
</comment>
<accession>A0A9E2KB81</accession>
<protein>
    <submittedName>
        <fullName evidence="1">Uncharacterized protein</fullName>
    </submittedName>
</protein>
<name>A0A9E2KB81_9FIRM</name>
<reference evidence="1" key="2">
    <citation type="submission" date="2021-04" db="EMBL/GenBank/DDBJ databases">
        <authorList>
            <person name="Gilroy R."/>
        </authorList>
    </citation>
    <scope>NUCLEOTIDE SEQUENCE</scope>
    <source>
        <strain evidence="1">B5-657</strain>
    </source>
</reference>
<proteinExistence type="predicted"/>
<dbReference type="EMBL" id="JAHLFQ010000055">
    <property type="protein sequence ID" value="MBU3803685.1"/>
    <property type="molecule type" value="Genomic_DNA"/>
</dbReference>